<dbReference type="OrthoDB" id="5906126at2"/>
<keyword evidence="1" id="KW-0812">Transmembrane</keyword>
<keyword evidence="1" id="KW-0472">Membrane</keyword>
<dbReference type="AlphaFoldDB" id="A0A511QV74"/>
<keyword evidence="1" id="KW-1133">Transmembrane helix</keyword>
<reference evidence="2 3" key="1">
    <citation type="submission" date="2019-07" db="EMBL/GenBank/DDBJ databases">
        <title>Whole genome shotgun sequence of Vibrio superstes NBRC 103154.</title>
        <authorList>
            <person name="Hosoyama A."/>
            <person name="Uohara A."/>
            <person name="Ohji S."/>
            <person name="Ichikawa N."/>
        </authorList>
    </citation>
    <scope>NUCLEOTIDE SEQUENCE [LARGE SCALE GENOMIC DNA]</scope>
    <source>
        <strain evidence="2 3">NBRC 103154</strain>
    </source>
</reference>
<evidence type="ECO:0000256" key="1">
    <source>
        <dbReference type="SAM" id="Phobius"/>
    </source>
</evidence>
<dbReference type="EMBL" id="BJXK01000019">
    <property type="protein sequence ID" value="GEM81254.1"/>
    <property type="molecule type" value="Genomic_DNA"/>
</dbReference>
<protein>
    <submittedName>
        <fullName evidence="2">Uncharacterized protein</fullName>
    </submittedName>
</protein>
<proteinExistence type="predicted"/>
<comment type="caution">
    <text evidence="2">The sequence shown here is derived from an EMBL/GenBank/DDBJ whole genome shotgun (WGS) entry which is preliminary data.</text>
</comment>
<name>A0A511QV74_9VIBR</name>
<gene>
    <name evidence="2" type="ORF">VSU01S_34990</name>
</gene>
<evidence type="ECO:0000313" key="2">
    <source>
        <dbReference type="EMBL" id="GEM81254.1"/>
    </source>
</evidence>
<accession>A0A511QV74</accession>
<evidence type="ECO:0000313" key="3">
    <source>
        <dbReference type="Proteomes" id="UP000321113"/>
    </source>
</evidence>
<keyword evidence="3" id="KW-1185">Reference proteome</keyword>
<dbReference type="Proteomes" id="UP000321113">
    <property type="component" value="Unassembled WGS sequence"/>
</dbReference>
<feature type="transmembrane region" description="Helical" evidence="1">
    <location>
        <begin position="16"/>
        <end position="35"/>
    </location>
</feature>
<organism evidence="2 3">
    <name type="scientific">Vibrio superstes NBRC 103154</name>
    <dbReference type="NCBI Taxonomy" id="1219062"/>
    <lineage>
        <taxon>Bacteria</taxon>
        <taxon>Pseudomonadati</taxon>
        <taxon>Pseudomonadota</taxon>
        <taxon>Gammaproteobacteria</taxon>
        <taxon>Vibrionales</taxon>
        <taxon>Vibrionaceae</taxon>
        <taxon>Vibrio</taxon>
    </lineage>
</organism>
<sequence length="72" mass="8043">MLMCYESGVVFTWKRSAIIALVVLSIVGAFGYLFYDLNQTILAFGDMSELIDETPMIGSDGEESYYQSDTLL</sequence>